<keyword evidence="4" id="KW-1185">Reference proteome</keyword>
<organism evidence="3 4">
    <name type="scientific">Nonomuraea monospora</name>
    <dbReference type="NCBI Taxonomy" id="568818"/>
    <lineage>
        <taxon>Bacteria</taxon>
        <taxon>Bacillati</taxon>
        <taxon>Actinomycetota</taxon>
        <taxon>Actinomycetes</taxon>
        <taxon>Streptosporangiales</taxon>
        <taxon>Streptosporangiaceae</taxon>
        <taxon>Nonomuraea</taxon>
    </lineage>
</organism>
<name>A0ABN3CTN8_9ACTN</name>
<dbReference type="Proteomes" id="UP001499843">
    <property type="component" value="Unassembled WGS sequence"/>
</dbReference>
<gene>
    <name evidence="3" type="ORF">GCM10009850_082790</name>
</gene>
<evidence type="ECO:0000313" key="4">
    <source>
        <dbReference type="Proteomes" id="UP001499843"/>
    </source>
</evidence>
<accession>A0ABN3CTN8</accession>
<feature type="region of interest" description="Disordered" evidence="1">
    <location>
        <begin position="19"/>
        <end position="42"/>
    </location>
</feature>
<proteinExistence type="predicted"/>
<evidence type="ECO:0000256" key="2">
    <source>
        <dbReference type="SAM" id="Phobius"/>
    </source>
</evidence>
<evidence type="ECO:0000256" key="1">
    <source>
        <dbReference type="SAM" id="MobiDB-lite"/>
    </source>
</evidence>
<reference evidence="3 4" key="1">
    <citation type="journal article" date="2019" name="Int. J. Syst. Evol. Microbiol.">
        <title>The Global Catalogue of Microorganisms (GCM) 10K type strain sequencing project: providing services to taxonomists for standard genome sequencing and annotation.</title>
        <authorList>
            <consortium name="The Broad Institute Genomics Platform"/>
            <consortium name="The Broad Institute Genome Sequencing Center for Infectious Disease"/>
            <person name="Wu L."/>
            <person name="Ma J."/>
        </authorList>
    </citation>
    <scope>NUCLEOTIDE SEQUENCE [LARGE SCALE GENOMIC DNA]</scope>
    <source>
        <strain evidence="3 4">JCM 16114</strain>
    </source>
</reference>
<evidence type="ECO:0000313" key="3">
    <source>
        <dbReference type="EMBL" id="GAA2212817.1"/>
    </source>
</evidence>
<sequence>MGAVEVELRAQGRGGCVSGEVDGRARGTRPPQWETGRVNDENRPSGGKTLGLILLAMIAILAVIIALSLWASKTG</sequence>
<dbReference type="EMBL" id="BAAAQX010000028">
    <property type="protein sequence ID" value="GAA2212817.1"/>
    <property type="molecule type" value="Genomic_DNA"/>
</dbReference>
<keyword evidence="2" id="KW-0472">Membrane</keyword>
<keyword evidence="2" id="KW-1133">Transmembrane helix</keyword>
<comment type="caution">
    <text evidence="3">The sequence shown here is derived from an EMBL/GenBank/DDBJ whole genome shotgun (WGS) entry which is preliminary data.</text>
</comment>
<protein>
    <submittedName>
        <fullName evidence="3">Uncharacterized protein</fullName>
    </submittedName>
</protein>
<keyword evidence="2" id="KW-0812">Transmembrane</keyword>
<feature type="transmembrane region" description="Helical" evidence="2">
    <location>
        <begin position="50"/>
        <end position="71"/>
    </location>
</feature>